<dbReference type="InterPro" id="IPR003604">
    <property type="entry name" value="Matrin/U1-like-C_Znf_C2H2"/>
</dbReference>
<sequence length="1056" mass="123533">MFKLLMENCIGRHGQEYKCFICHCTLPFDNFQVIEEHIQKEHHRAVADIRAWDKIPQSKEVKKLGLLSEEEYEELVKNKIFFKIKHYYCYYCKCSLSRPDEHIGGKAHRRSYDFQNMRINDGSWDKAPKVKNKKVSKPKGKENFFWGTISLKQHHIKLVESTNTFVCEICECSLTDQSNVLCHIEENVHKYKLAQQEVNPVIQLHKINCHIHCKKCDILLNNNETLLQCHCLFHLYKEQPNIKLDIVKFQFDKNHQVDISCLLCNVTAHSDKEMVAHLDEKSHLDSLNLLNRSIRRNSRKVLPDASDKIRMNSKELDNYIFDPVEDLEICMKDKNNENLINLEEYDKFYKCFLCRKLFDSKTTFFQHCGESLIHNHKLKYFFTIYNSSNAVDVQDLLVTNNTSRSDSSNATKPLNNASSRNLTNTVQAKPSSKQVDKTVDKVVKKKEKKDTKPRERKNPLAYNQDILDIGDTYISMCLESGSENIYNVDKDTIHQMEFGTCLTVSTKPSIVCEPFEHERMCIPCGYKILSSFYYLSEHLQHETHIQNLNEMVASNKDFDGYEDQFSDLDLAKSYMLEESIEEVKCCACEKLLPNSDNEIKNHIYLPAHILKMQLCKKDADIINENMSIFLKNLWYYIDRFSCKLCNVRFDREIRFVKHLQDKQHCSSILELKEKENNKINICFGCCSCWFGESNYIQHYTEPLHTHSFKGFNKLLPQIPKEAITYLMNSDQIVQDLINDSNDIAYNQQYKEQKLLESAEETVRSLYPNVKAYAFGSRTSYLGLATSDVDVFIDCENKYSEIGSKEVSQAYIQTTKNQFCKKYAHIWKKEKILLNPRVPIMKMEHRKTKLKCDISFLSGLGVEKSKLIRNYVIAYKHCRKLILYLKQWFSMCDLYGPQAVNAYAISWYAIFFLQIKGILPSVKKLIECKDQSKIVDGWQCGFPDKLTVSDTSYSFQDILQGFFLYYAEFDFCTDVVCPLLGQVLKKRAFVTFDDLPDGMEIYKNRVQTEEMEFFRYDSPMCIQDPVDLTQNITKAVSKYQLRYFKSYCAQSVKILSE</sequence>
<dbReference type="InterPro" id="IPR013087">
    <property type="entry name" value="Znf_C2H2_type"/>
</dbReference>
<dbReference type="SUPFAM" id="SSF81631">
    <property type="entry name" value="PAP/OAS1 substrate-binding domain"/>
    <property type="match status" value="1"/>
</dbReference>
<evidence type="ECO:0000256" key="1">
    <source>
        <dbReference type="ARBA" id="ARBA00001936"/>
    </source>
</evidence>
<evidence type="ECO:0000256" key="6">
    <source>
        <dbReference type="SAM" id="MobiDB-lite"/>
    </source>
</evidence>
<evidence type="ECO:0000256" key="5">
    <source>
        <dbReference type="ARBA" id="ARBA00022842"/>
    </source>
</evidence>
<evidence type="ECO:0000256" key="3">
    <source>
        <dbReference type="ARBA" id="ARBA00022679"/>
    </source>
</evidence>
<organism evidence="8 9">
    <name type="scientific">Trichomalopsis sarcophagae</name>
    <dbReference type="NCBI Taxonomy" id="543379"/>
    <lineage>
        <taxon>Eukaryota</taxon>
        <taxon>Metazoa</taxon>
        <taxon>Ecdysozoa</taxon>
        <taxon>Arthropoda</taxon>
        <taxon>Hexapoda</taxon>
        <taxon>Insecta</taxon>
        <taxon>Pterygota</taxon>
        <taxon>Neoptera</taxon>
        <taxon>Endopterygota</taxon>
        <taxon>Hymenoptera</taxon>
        <taxon>Apocrita</taxon>
        <taxon>Proctotrupomorpha</taxon>
        <taxon>Chalcidoidea</taxon>
        <taxon>Pteromalidae</taxon>
        <taxon>Pteromalinae</taxon>
        <taxon>Trichomalopsis</taxon>
    </lineage>
</organism>
<dbReference type="GO" id="GO:0008270">
    <property type="term" value="F:zinc ion binding"/>
    <property type="evidence" value="ECO:0007669"/>
    <property type="project" value="InterPro"/>
</dbReference>
<dbReference type="Proteomes" id="UP000215335">
    <property type="component" value="Unassembled WGS sequence"/>
</dbReference>
<dbReference type="SMART" id="SM00451">
    <property type="entry name" value="ZnF_U1"/>
    <property type="match status" value="4"/>
</dbReference>
<dbReference type="GO" id="GO:0003676">
    <property type="term" value="F:nucleic acid binding"/>
    <property type="evidence" value="ECO:0007669"/>
    <property type="project" value="InterPro"/>
</dbReference>
<dbReference type="GO" id="GO:0031123">
    <property type="term" value="P:RNA 3'-end processing"/>
    <property type="evidence" value="ECO:0007669"/>
    <property type="project" value="TreeGrafter"/>
</dbReference>
<dbReference type="PROSITE" id="PS00028">
    <property type="entry name" value="ZINC_FINGER_C2H2_1"/>
    <property type="match status" value="2"/>
</dbReference>
<dbReference type="InterPro" id="IPR043519">
    <property type="entry name" value="NT_sf"/>
</dbReference>
<keyword evidence="5" id="KW-0460">Magnesium</keyword>
<gene>
    <name evidence="8" type="ORF">TSAR_007285</name>
</gene>
<reference evidence="8 9" key="1">
    <citation type="journal article" date="2017" name="Curr. Biol.">
        <title>The Evolution of Venom by Co-option of Single-Copy Genes.</title>
        <authorList>
            <person name="Martinson E.O."/>
            <person name="Mrinalini"/>
            <person name="Kelkar Y.D."/>
            <person name="Chang C.H."/>
            <person name="Werren J.H."/>
        </authorList>
    </citation>
    <scope>NUCLEOTIDE SEQUENCE [LARGE SCALE GENOMIC DNA]</scope>
    <source>
        <strain evidence="8 9">Alberta</strain>
        <tissue evidence="8">Whole body</tissue>
    </source>
</reference>
<keyword evidence="9" id="KW-1185">Reference proteome</keyword>
<dbReference type="PANTHER" id="PTHR12271:SF66">
    <property type="entry name" value="TERMINAL URIDYLYLTRANSFERASE TAILOR"/>
    <property type="match status" value="1"/>
</dbReference>
<feature type="compositionally biased region" description="Polar residues" evidence="6">
    <location>
        <begin position="402"/>
        <end position="432"/>
    </location>
</feature>
<dbReference type="GO" id="GO:0050265">
    <property type="term" value="F:RNA uridylyltransferase activity"/>
    <property type="evidence" value="ECO:0007669"/>
    <property type="project" value="TreeGrafter"/>
</dbReference>
<dbReference type="PROSITE" id="PS00018">
    <property type="entry name" value="EF_HAND_1"/>
    <property type="match status" value="1"/>
</dbReference>
<dbReference type="InterPro" id="IPR054708">
    <property type="entry name" value="MTPAP-like_central"/>
</dbReference>
<feature type="compositionally biased region" description="Basic and acidic residues" evidence="6">
    <location>
        <begin position="434"/>
        <end position="458"/>
    </location>
</feature>
<proteinExistence type="predicted"/>
<evidence type="ECO:0000256" key="4">
    <source>
        <dbReference type="ARBA" id="ARBA00022723"/>
    </source>
</evidence>
<feature type="domain" description="C2H2-type" evidence="7">
    <location>
        <begin position="167"/>
        <end position="189"/>
    </location>
</feature>
<dbReference type="STRING" id="543379.A0A232EF32"/>
<dbReference type="Gene3D" id="3.30.460.10">
    <property type="entry name" value="Beta Polymerase, domain 2"/>
    <property type="match status" value="1"/>
</dbReference>
<dbReference type="SUPFAM" id="SSF81301">
    <property type="entry name" value="Nucleotidyltransferase"/>
    <property type="match status" value="1"/>
</dbReference>
<dbReference type="OrthoDB" id="407432at2759"/>
<dbReference type="Gene3D" id="1.10.1410.10">
    <property type="match status" value="1"/>
</dbReference>
<comment type="cofactor">
    <cofactor evidence="1">
        <name>Mn(2+)</name>
        <dbReference type="ChEBI" id="CHEBI:29035"/>
    </cofactor>
</comment>
<evidence type="ECO:0000313" key="9">
    <source>
        <dbReference type="Proteomes" id="UP000215335"/>
    </source>
</evidence>
<dbReference type="InterPro" id="IPR002058">
    <property type="entry name" value="PAP_assoc"/>
</dbReference>
<dbReference type="SMART" id="SM00355">
    <property type="entry name" value="ZnF_C2H2"/>
    <property type="match status" value="6"/>
</dbReference>
<dbReference type="AlphaFoldDB" id="A0A232EF32"/>
<feature type="domain" description="C2H2-type" evidence="7">
    <location>
        <begin position="642"/>
        <end position="664"/>
    </location>
</feature>
<dbReference type="PANTHER" id="PTHR12271">
    <property type="entry name" value="POLY A POLYMERASE CID PAP -RELATED"/>
    <property type="match status" value="1"/>
</dbReference>
<dbReference type="Pfam" id="PF03828">
    <property type="entry name" value="PAP_assoc"/>
    <property type="match status" value="1"/>
</dbReference>
<dbReference type="Pfam" id="PF22600">
    <property type="entry name" value="MTPAP-like_central"/>
    <property type="match status" value="1"/>
</dbReference>
<accession>A0A232EF32</accession>
<evidence type="ECO:0000256" key="2">
    <source>
        <dbReference type="ARBA" id="ARBA00001946"/>
    </source>
</evidence>
<protein>
    <recommendedName>
        <fullName evidence="7">C2H2-type domain-containing protein</fullName>
    </recommendedName>
</protein>
<comment type="caution">
    <text evidence="8">The sequence shown here is derived from an EMBL/GenBank/DDBJ whole genome shotgun (WGS) entry which is preliminary data.</text>
</comment>
<dbReference type="EMBL" id="NNAY01005131">
    <property type="protein sequence ID" value="OXU16965.1"/>
    <property type="molecule type" value="Genomic_DNA"/>
</dbReference>
<dbReference type="InterPro" id="IPR018247">
    <property type="entry name" value="EF_Hand_1_Ca_BS"/>
</dbReference>
<evidence type="ECO:0000313" key="8">
    <source>
        <dbReference type="EMBL" id="OXU16965.1"/>
    </source>
</evidence>
<keyword evidence="3" id="KW-0808">Transferase</keyword>
<feature type="region of interest" description="Disordered" evidence="6">
    <location>
        <begin position="402"/>
        <end position="459"/>
    </location>
</feature>
<name>A0A232EF32_9HYME</name>
<keyword evidence="4" id="KW-0479">Metal-binding</keyword>
<comment type="cofactor">
    <cofactor evidence="2">
        <name>Mg(2+)</name>
        <dbReference type="ChEBI" id="CHEBI:18420"/>
    </cofactor>
</comment>
<dbReference type="CDD" id="cd05402">
    <property type="entry name" value="NT_PAP_TUTase"/>
    <property type="match status" value="1"/>
</dbReference>
<evidence type="ECO:0000259" key="7">
    <source>
        <dbReference type="PROSITE" id="PS00028"/>
    </source>
</evidence>
<dbReference type="GO" id="GO:1990817">
    <property type="term" value="F:poly(A) RNA polymerase activity"/>
    <property type="evidence" value="ECO:0007669"/>
    <property type="project" value="UniProtKB-ARBA"/>
</dbReference>